<dbReference type="InterPro" id="IPR043502">
    <property type="entry name" value="DNA/RNA_pol_sf"/>
</dbReference>
<reference evidence="11 14" key="2">
    <citation type="submission" date="2019-12" db="EMBL/GenBank/DDBJ databases">
        <title>Draft genome sequence of Labilibaculum sp. strain 44 isolated from deep waters of Black Sea.</title>
        <authorList>
            <person name="Yadav S."/>
            <person name="Villanueva L."/>
        </authorList>
    </citation>
    <scope>NUCLEOTIDE SEQUENCE [LARGE SCALE GENOMIC DNA]</scope>
    <source>
        <strain evidence="11 14">44</strain>
    </source>
</reference>
<keyword evidence="7" id="KW-0051">Antiviral defense</keyword>
<dbReference type="PROSITE" id="PS50878">
    <property type="entry name" value="RT_POL"/>
    <property type="match status" value="1"/>
</dbReference>
<dbReference type="PRINTS" id="PR00866">
    <property type="entry name" value="RNADNAPOLMS"/>
</dbReference>
<feature type="domain" description="Reverse transcriptase" evidence="10">
    <location>
        <begin position="1"/>
        <end position="117"/>
    </location>
</feature>
<evidence type="ECO:0000313" key="14">
    <source>
        <dbReference type="Proteomes" id="UP000462449"/>
    </source>
</evidence>
<protein>
    <recommendedName>
        <fullName evidence="1">RNA-directed DNA polymerase</fullName>
        <ecNumber evidence="1">2.7.7.49</ecNumber>
    </recommendedName>
</protein>
<dbReference type="InterPro" id="IPR051083">
    <property type="entry name" value="GrpII_Intron_Splice-Mob/Def"/>
</dbReference>
<feature type="non-terminal residue" evidence="11">
    <location>
        <position position="117"/>
    </location>
</feature>
<dbReference type="PANTHER" id="PTHR34047:SF8">
    <property type="entry name" value="PROTEIN YKFC"/>
    <property type="match status" value="1"/>
</dbReference>
<dbReference type="GO" id="GO:0051607">
    <property type="term" value="P:defense response to virus"/>
    <property type="evidence" value="ECO:0007669"/>
    <property type="project" value="UniProtKB-KW"/>
</dbReference>
<dbReference type="Proteomes" id="UP000285951">
    <property type="component" value="Unassembled WGS sequence"/>
</dbReference>
<keyword evidence="4" id="KW-0479">Metal-binding</keyword>
<dbReference type="Proteomes" id="UP000462449">
    <property type="component" value="Unassembled WGS sequence"/>
</dbReference>
<gene>
    <name evidence="12" type="ORF">DWB62_020315</name>
    <name evidence="11" type="ORF">GNY23_20315</name>
</gene>
<dbReference type="CDD" id="cd01651">
    <property type="entry name" value="RT_G2_intron"/>
    <property type="match status" value="1"/>
</dbReference>
<evidence type="ECO:0000256" key="1">
    <source>
        <dbReference type="ARBA" id="ARBA00012493"/>
    </source>
</evidence>
<evidence type="ECO:0000256" key="6">
    <source>
        <dbReference type="ARBA" id="ARBA00022918"/>
    </source>
</evidence>
<dbReference type="PANTHER" id="PTHR34047">
    <property type="entry name" value="NUCLEAR INTRON MATURASE 1, MITOCHONDRIAL-RELATED"/>
    <property type="match status" value="1"/>
</dbReference>
<name>A0A7M4DBW8_9BACT</name>
<dbReference type="InterPro" id="IPR000477">
    <property type="entry name" value="RT_dom"/>
</dbReference>
<organism evidence="11 14">
    <name type="scientific">Labilibaculum euxinus</name>
    <dbReference type="NCBI Taxonomy" id="2686357"/>
    <lineage>
        <taxon>Bacteria</taxon>
        <taxon>Pseudomonadati</taxon>
        <taxon>Bacteroidota</taxon>
        <taxon>Bacteroidia</taxon>
        <taxon>Marinilabiliales</taxon>
        <taxon>Marinifilaceae</taxon>
        <taxon>Labilibaculum</taxon>
    </lineage>
</organism>
<reference evidence="12 13" key="1">
    <citation type="submission" date="2019-11" db="EMBL/GenBank/DDBJ databases">
        <title>Draft genome sequence of Labilibaculum sp. strain SYP isolated from Black Sea.</title>
        <authorList>
            <person name="Yadav S."/>
            <person name="Villanueva L."/>
        </authorList>
    </citation>
    <scope>NUCLEOTIDE SEQUENCE [LARGE SCALE GENOMIC DNA]</scope>
    <source>
        <strain evidence="12 13">44</strain>
    </source>
</reference>
<dbReference type="EC" id="2.7.7.49" evidence="1"/>
<comment type="similarity">
    <text evidence="8">Belongs to the bacterial reverse transcriptase family.</text>
</comment>
<dbReference type="GO" id="GO:0046872">
    <property type="term" value="F:metal ion binding"/>
    <property type="evidence" value="ECO:0007669"/>
    <property type="project" value="UniProtKB-KW"/>
</dbReference>
<evidence type="ECO:0000313" key="13">
    <source>
        <dbReference type="Proteomes" id="UP000285951"/>
    </source>
</evidence>
<keyword evidence="5" id="KW-0460">Magnesium</keyword>
<accession>A0A7M4DBW8</accession>
<dbReference type="GO" id="GO:0003723">
    <property type="term" value="F:RNA binding"/>
    <property type="evidence" value="ECO:0007669"/>
    <property type="project" value="InterPro"/>
</dbReference>
<evidence type="ECO:0000256" key="5">
    <source>
        <dbReference type="ARBA" id="ARBA00022842"/>
    </source>
</evidence>
<dbReference type="EMBL" id="QTZN02000117">
    <property type="protein sequence ID" value="MVB09352.1"/>
    <property type="molecule type" value="Genomic_DNA"/>
</dbReference>
<evidence type="ECO:0000256" key="2">
    <source>
        <dbReference type="ARBA" id="ARBA00022679"/>
    </source>
</evidence>
<evidence type="ECO:0000256" key="8">
    <source>
        <dbReference type="ARBA" id="ARBA00034120"/>
    </source>
</evidence>
<feature type="non-terminal residue" evidence="11">
    <location>
        <position position="1"/>
    </location>
</feature>
<dbReference type="EMBL" id="WOTW01000117">
    <property type="protein sequence ID" value="MUP40147.1"/>
    <property type="molecule type" value="Genomic_DNA"/>
</dbReference>
<evidence type="ECO:0000259" key="10">
    <source>
        <dbReference type="PROSITE" id="PS50878"/>
    </source>
</evidence>
<evidence type="ECO:0000256" key="4">
    <source>
        <dbReference type="ARBA" id="ARBA00022723"/>
    </source>
</evidence>
<keyword evidence="2" id="KW-0808">Transferase</keyword>
<dbReference type="SUPFAM" id="SSF56672">
    <property type="entry name" value="DNA/RNA polymerases"/>
    <property type="match status" value="1"/>
</dbReference>
<dbReference type="Pfam" id="PF00078">
    <property type="entry name" value="RVT_1"/>
    <property type="match status" value="1"/>
</dbReference>
<sequence>PKRSAHMALHQASTYVNEGRSVVVDMDMKSFFDEVNHDRLMRRLSNRIKDRALLLLIRRYLQSGIMVGGLVSQRIKGTPQGSPLSPLLSNIVLDELDNELERRGHHFVRYADDFSIF</sequence>
<keyword evidence="3" id="KW-0548">Nucleotidyltransferase</keyword>
<dbReference type="AlphaFoldDB" id="A0A7M4DBW8"/>
<dbReference type="InterPro" id="IPR000123">
    <property type="entry name" value="Reverse_transcriptase_msDNA"/>
</dbReference>
<comment type="catalytic activity">
    <reaction evidence="9">
        <text>DNA(n) + a 2'-deoxyribonucleoside 5'-triphosphate = DNA(n+1) + diphosphate</text>
        <dbReference type="Rhea" id="RHEA:22508"/>
        <dbReference type="Rhea" id="RHEA-COMP:17339"/>
        <dbReference type="Rhea" id="RHEA-COMP:17340"/>
        <dbReference type="ChEBI" id="CHEBI:33019"/>
        <dbReference type="ChEBI" id="CHEBI:61560"/>
        <dbReference type="ChEBI" id="CHEBI:173112"/>
        <dbReference type="EC" id="2.7.7.49"/>
    </reaction>
</comment>
<evidence type="ECO:0000256" key="9">
    <source>
        <dbReference type="ARBA" id="ARBA00048173"/>
    </source>
</evidence>
<comment type="caution">
    <text evidence="11">The sequence shown here is derived from an EMBL/GenBank/DDBJ whole genome shotgun (WGS) entry which is preliminary data.</text>
</comment>
<evidence type="ECO:0000256" key="7">
    <source>
        <dbReference type="ARBA" id="ARBA00023118"/>
    </source>
</evidence>
<evidence type="ECO:0000256" key="3">
    <source>
        <dbReference type="ARBA" id="ARBA00022695"/>
    </source>
</evidence>
<keyword evidence="6 11" id="KW-0695">RNA-directed DNA polymerase</keyword>
<evidence type="ECO:0000313" key="12">
    <source>
        <dbReference type="EMBL" id="MVB09352.1"/>
    </source>
</evidence>
<proteinExistence type="inferred from homology"/>
<keyword evidence="13" id="KW-1185">Reference proteome</keyword>
<evidence type="ECO:0000313" key="11">
    <source>
        <dbReference type="EMBL" id="MUP40147.1"/>
    </source>
</evidence>
<dbReference type="GO" id="GO:0003964">
    <property type="term" value="F:RNA-directed DNA polymerase activity"/>
    <property type="evidence" value="ECO:0007669"/>
    <property type="project" value="UniProtKB-KW"/>
</dbReference>